<sequence>MLLPKSPSLEATIRSSEITPQHVFEQHQQTRRRFLTSAATLGAAALAARTIPSLINPPTTVHAAGEPLKTIPSKYTLDDPQTPLAKASSYNNFYEYGTDKSDPSHEAYRLQTRPWPIQITGMVKKPQTINIDDLIHYRPLESRIYRHRCVEAWSMIIPWDGYSLSEFINFCQPLPSAKYVQFFSYNNKKVMPDEPSGYDWPYREGLRMDEAMNPLTLLTFGCYGQVLPNQNGAPVRVIVPWKYGFKSAKAIVRFHFTDKQPETTWNEADGREYGFYSNVNPNYDNARWSQAHERRLDTSLLPRNIPTLMFNGYSDQVASLYAGMDLKKFY</sequence>
<dbReference type="NCBIfam" id="NF003767">
    <property type="entry name" value="PRK05363.1"/>
    <property type="match status" value="1"/>
</dbReference>
<keyword evidence="3 5" id="KW-0732">Signal</keyword>
<keyword evidence="2 5" id="KW-0479">Metal-binding</keyword>
<dbReference type="AlphaFoldDB" id="A0A7Y9NLG5"/>
<evidence type="ECO:0000256" key="4">
    <source>
        <dbReference type="ARBA" id="ARBA00023002"/>
    </source>
</evidence>
<dbReference type="GO" id="GO:0043546">
    <property type="term" value="F:molybdopterin cofactor binding"/>
    <property type="evidence" value="ECO:0007669"/>
    <property type="project" value="UniProtKB-UniRule"/>
</dbReference>
<feature type="binding site" evidence="5">
    <location>
        <position position="231"/>
    </location>
    <ligand>
        <name>Mo-molybdopterin</name>
        <dbReference type="ChEBI" id="CHEBI:71302"/>
    </ligand>
</feature>
<dbReference type="InterPro" id="IPR006311">
    <property type="entry name" value="TAT_signal"/>
</dbReference>
<dbReference type="GO" id="GO:0016672">
    <property type="term" value="F:oxidoreductase activity, acting on a sulfur group of donors, quinone or similar compound as acceptor"/>
    <property type="evidence" value="ECO:0007669"/>
    <property type="project" value="UniProtKB-UniRule"/>
</dbReference>
<comment type="subunit">
    <text evidence="5">Heterodimer of a catalytic subunit (MsrP) and a heme-binding subunit (MsrQ).</text>
</comment>
<reference evidence="7 8" key="1">
    <citation type="submission" date="2020-07" db="EMBL/GenBank/DDBJ databases">
        <title>Genomic Encyclopedia of Type Strains, Phase IV (KMG-V): Genome sequencing to study the core and pangenomes of soil and plant-associated prokaryotes.</title>
        <authorList>
            <person name="Whitman W."/>
        </authorList>
    </citation>
    <scope>NUCLEOTIDE SEQUENCE [LARGE SCALE GENOMIC DNA]</scope>
    <source>
        <strain evidence="7 8">M8UP30</strain>
    </source>
</reference>
<dbReference type="InterPro" id="IPR036374">
    <property type="entry name" value="OxRdtase_Mopterin-bd_sf"/>
</dbReference>
<feature type="binding site" evidence="5">
    <location>
        <position position="91"/>
    </location>
    <ligand>
        <name>Mo-molybdopterin</name>
        <dbReference type="ChEBI" id="CHEBI:71302"/>
    </ligand>
</feature>
<dbReference type="PANTHER" id="PTHR43032:SF3">
    <property type="entry name" value="PROTEIN-METHIONINE-SULFOXIDE REDUCTASE CATALYTIC SUBUNIT MSRP"/>
    <property type="match status" value="1"/>
</dbReference>
<dbReference type="GO" id="GO:0046872">
    <property type="term" value="F:metal ion binding"/>
    <property type="evidence" value="ECO:0007669"/>
    <property type="project" value="UniProtKB-KW"/>
</dbReference>
<comment type="PTM">
    <text evidence="5">Predicted to be exported by the Tat system. The position of the signal peptide cleavage has not been experimentally proven.</text>
</comment>
<evidence type="ECO:0000256" key="2">
    <source>
        <dbReference type="ARBA" id="ARBA00022723"/>
    </source>
</evidence>
<feature type="binding site" evidence="5">
    <location>
        <position position="184"/>
    </location>
    <ligand>
        <name>Mo-molybdopterin</name>
        <dbReference type="ChEBI" id="CHEBI:71302"/>
    </ligand>
</feature>
<comment type="catalytic activity">
    <reaction evidence="5">
        <text>L-methionyl-[protein] + a quinone + H2O = L-methionyl-(S)-S-oxide-[protein] + a quinol</text>
        <dbReference type="Rhea" id="RHEA:51292"/>
        <dbReference type="Rhea" id="RHEA-COMP:12313"/>
        <dbReference type="Rhea" id="RHEA-COMP:12315"/>
        <dbReference type="ChEBI" id="CHEBI:15377"/>
        <dbReference type="ChEBI" id="CHEBI:16044"/>
        <dbReference type="ChEBI" id="CHEBI:24646"/>
        <dbReference type="ChEBI" id="CHEBI:44120"/>
        <dbReference type="ChEBI" id="CHEBI:132124"/>
    </reaction>
</comment>
<dbReference type="Gene3D" id="3.90.420.10">
    <property type="entry name" value="Oxidoreductase, molybdopterin-binding domain"/>
    <property type="match status" value="1"/>
</dbReference>
<evidence type="ECO:0000313" key="7">
    <source>
        <dbReference type="EMBL" id="NYF51556.1"/>
    </source>
</evidence>
<feature type="domain" description="Oxidoreductase molybdopterin-binding" evidence="6">
    <location>
        <begin position="111"/>
        <end position="265"/>
    </location>
</feature>
<feature type="binding site" evidence="5">
    <location>
        <begin position="94"/>
        <end position="95"/>
    </location>
    <ligand>
        <name>Mo-molybdopterin</name>
        <dbReference type="ChEBI" id="CHEBI:71302"/>
    </ligand>
</feature>
<comment type="cofactor">
    <cofactor evidence="5">
        <name>Mo-molybdopterin</name>
        <dbReference type="ChEBI" id="CHEBI:71302"/>
    </cofactor>
    <text evidence="5">Binds 1 Mo-molybdopterin (Mo-MPT) cofactor per subunit.</text>
</comment>
<evidence type="ECO:0000313" key="8">
    <source>
        <dbReference type="Proteomes" id="UP000534186"/>
    </source>
</evidence>
<keyword evidence="4 5" id="KW-0560">Oxidoreductase</keyword>
<dbReference type="PANTHER" id="PTHR43032">
    <property type="entry name" value="PROTEIN-METHIONINE-SULFOXIDE REDUCTASE"/>
    <property type="match status" value="1"/>
</dbReference>
<feature type="binding site" evidence="5">
    <location>
        <position position="236"/>
    </location>
    <ligand>
        <name>Mo-molybdopterin</name>
        <dbReference type="ChEBI" id="CHEBI:71302"/>
    </ligand>
</feature>
<evidence type="ECO:0000256" key="3">
    <source>
        <dbReference type="ARBA" id="ARBA00022729"/>
    </source>
</evidence>
<accession>A0A7Y9NLG5</accession>
<evidence type="ECO:0000256" key="1">
    <source>
        <dbReference type="ARBA" id="ARBA00022505"/>
    </source>
</evidence>
<dbReference type="InterPro" id="IPR000572">
    <property type="entry name" value="OxRdtase_Mopterin-bd_dom"/>
</dbReference>
<comment type="caution">
    <text evidence="7">The sequence shown here is derived from an EMBL/GenBank/DDBJ whole genome shotgun (WGS) entry which is preliminary data.</text>
</comment>
<name>A0A7Y9NLG5_9BACT</name>
<dbReference type="PROSITE" id="PS51318">
    <property type="entry name" value="TAT"/>
    <property type="match status" value="1"/>
</dbReference>
<dbReference type="GO" id="GO:0030091">
    <property type="term" value="P:protein repair"/>
    <property type="evidence" value="ECO:0007669"/>
    <property type="project" value="UniProtKB-UniRule"/>
</dbReference>
<organism evidence="7 8">
    <name type="scientific">Tunturiibacter lichenicola</name>
    <dbReference type="NCBI Taxonomy" id="2051959"/>
    <lineage>
        <taxon>Bacteria</taxon>
        <taxon>Pseudomonadati</taxon>
        <taxon>Acidobacteriota</taxon>
        <taxon>Terriglobia</taxon>
        <taxon>Terriglobales</taxon>
        <taxon>Acidobacteriaceae</taxon>
        <taxon>Tunturiibacter</taxon>
    </lineage>
</organism>
<dbReference type="Pfam" id="PF00174">
    <property type="entry name" value="Oxidored_molyb"/>
    <property type="match status" value="1"/>
</dbReference>
<evidence type="ECO:0000256" key="5">
    <source>
        <dbReference type="HAMAP-Rule" id="MF_01206"/>
    </source>
</evidence>
<dbReference type="Proteomes" id="UP000534186">
    <property type="component" value="Unassembled WGS sequence"/>
</dbReference>
<dbReference type="EC" id="1.8.5.-" evidence="5"/>
<keyword evidence="1 5" id="KW-0500">Molybdenum</keyword>
<evidence type="ECO:0000259" key="6">
    <source>
        <dbReference type="Pfam" id="PF00174"/>
    </source>
</evidence>
<comment type="similarity">
    <text evidence="5">Belongs to the MsrP family.</text>
</comment>
<feature type="binding site" evidence="5">
    <location>
        <begin position="247"/>
        <end position="249"/>
    </location>
    <ligand>
        <name>Mo-molybdopterin</name>
        <dbReference type="ChEBI" id="CHEBI:71302"/>
    </ligand>
</feature>
<dbReference type="SUPFAM" id="SSF56524">
    <property type="entry name" value="Oxidoreductase molybdopterin-binding domain"/>
    <property type="match status" value="1"/>
</dbReference>
<comment type="function">
    <text evidence="5">Part of the MsrPQ system that repairs oxidized cell envelope proteins containing methionine sulfoxide residues (Met-O), using respiratory chain electrons. Thus protects these proteins from oxidative-stress damage caused by reactive species of oxygen and chlorine. MsrPQ is essential for the maintenance of envelope integrity under bleach stress, rescuing a wide series of structurally unrelated cell envelope proteins from methionine oxidation. The catalytic subunit MsrP is non-stereospecific, being able to reduce both (R-) and (S-) diastereoisomers of methionine sulfoxide.</text>
</comment>
<dbReference type="HAMAP" id="MF_01206">
    <property type="entry name" value="MsrP"/>
    <property type="match status" value="1"/>
</dbReference>
<dbReference type="InterPro" id="IPR022867">
    <property type="entry name" value="MsrP"/>
</dbReference>
<gene>
    <name evidence="5" type="primary">msrP</name>
    <name evidence="7" type="ORF">HDF12_001921</name>
</gene>
<feature type="binding site" evidence="5">
    <location>
        <position position="149"/>
    </location>
    <ligand>
        <name>Mo-molybdopterin</name>
        <dbReference type="ChEBI" id="CHEBI:71302"/>
    </ligand>
    <ligandPart>
        <name>Mo</name>
        <dbReference type="ChEBI" id="CHEBI:28685"/>
    </ligandPart>
</feature>
<comment type="catalytic activity">
    <reaction evidence="5">
        <text>L-methionyl-[protein] + a quinone + H2O = L-methionyl-(R)-S-oxide-[protein] + a quinol</text>
        <dbReference type="Rhea" id="RHEA:51296"/>
        <dbReference type="Rhea" id="RHEA-COMP:12313"/>
        <dbReference type="Rhea" id="RHEA-COMP:12314"/>
        <dbReference type="ChEBI" id="CHEBI:15377"/>
        <dbReference type="ChEBI" id="CHEBI:16044"/>
        <dbReference type="ChEBI" id="CHEBI:24646"/>
        <dbReference type="ChEBI" id="CHEBI:45764"/>
        <dbReference type="ChEBI" id="CHEBI:132124"/>
    </reaction>
</comment>
<dbReference type="EMBL" id="JACCCV010000001">
    <property type="protein sequence ID" value="NYF51556.1"/>
    <property type="molecule type" value="Genomic_DNA"/>
</dbReference>
<proteinExistence type="inferred from homology"/>
<protein>
    <recommendedName>
        <fullName evidence="5">Protein-methionine-sulfoxide reductase catalytic subunit MsrP</fullName>
        <ecNumber evidence="5">1.8.5.-</ecNumber>
    </recommendedName>
</protein>